<keyword evidence="1" id="KW-1133">Transmembrane helix</keyword>
<name>A0A8J3I5Q8_9CHLR</name>
<reference evidence="3" key="1">
    <citation type="submission" date="2020-10" db="EMBL/GenBank/DDBJ databases">
        <title>Taxonomic study of unclassified bacteria belonging to the class Ktedonobacteria.</title>
        <authorList>
            <person name="Yabe S."/>
            <person name="Wang C.M."/>
            <person name="Zheng Y."/>
            <person name="Sakai Y."/>
            <person name="Cavaletti L."/>
            <person name="Monciardini P."/>
            <person name="Donadio S."/>
        </authorList>
    </citation>
    <scope>NUCLEOTIDE SEQUENCE</scope>
    <source>
        <strain evidence="3">SOSP1-1</strain>
    </source>
</reference>
<dbReference type="AlphaFoldDB" id="A0A8J3I5Q8"/>
<sequence>MDKHELQQRYPDLFDGQEDAAFHQLIEALDTTYQASVPSRRASWSLIQARFRLAHTPKRVLSPIQWFTRQPSWSARSLGVIAALLAVLLIAGTVYAAVSPFLRQVLFSNPATHSLVQNNLFHSIHQSRTVAGVTITIEAAYADANELIIADTITTADGHIILWNENRTPDHNQLSVLRIVVSEKDGTVLGDTDSGKLIVGGVPRSSRRIIVGPRHFM</sequence>
<dbReference type="RefSeq" id="WP_220196622.1">
    <property type="nucleotide sequence ID" value="NZ_BNJF01000003.1"/>
</dbReference>
<evidence type="ECO:0000256" key="1">
    <source>
        <dbReference type="SAM" id="Phobius"/>
    </source>
</evidence>
<evidence type="ECO:0000313" key="4">
    <source>
        <dbReference type="Proteomes" id="UP000612362"/>
    </source>
</evidence>
<dbReference type="Pfam" id="PF13786">
    <property type="entry name" value="DUF4179"/>
    <property type="match status" value="1"/>
</dbReference>
<gene>
    <name evidence="3" type="ORF">KSX_54730</name>
</gene>
<feature type="domain" description="DUF4179" evidence="2">
    <location>
        <begin position="79"/>
        <end position="153"/>
    </location>
</feature>
<dbReference type="Proteomes" id="UP000612362">
    <property type="component" value="Unassembled WGS sequence"/>
</dbReference>
<keyword evidence="1" id="KW-0472">Membrane</keyword>
<proteinExistence type="predicted"/>
<organism evidence="3 4">
    <name type="scientific">Ktedonospora formicarum</name>
    <dbReference type="NCBI Taxonomy" id="2778364"/>
    <lineage>
        <taxon>Bacteria</taxon>
        <taxon>Bacillati</taxon>
        <taxon>Chloroflexota</taxon>
        <taxon>Ktedonobacteria</taxon>
        <taxon>Ktedonobacterales</taxon>
        <taxon>Ktedonobacteraceae</taxon>
        <taxon>Ktedonospora</taxon>
    </lineage>
</organism>
<feature type="transmembrane region" description="Helical" evidence="1">
    <location>
        <begin position="78"/>
        <end position="98"/>
    </location>
</feature>
<keyword evidence="4" id="KW-1185">Reference proteome</keyword>
<protein>
    <recommendedName>
        <fullName evidence="2">DUF4179 domain-containing protein</fullName>
    </recommendedName>
</protein>
<dbReference type="EMBL" id="BNJF01000003">
    <property type="protein sequence ID" value="GHO47310.1"/>
    <property type="molecule type" value="Genomic_DNA"/>
</dbReference>
<evidence type="ECO:0000313" key="3">
    <source>
        <dbReference type="EMBL" id="GHO47310.1"/>
    </source>
</evidence>
<evidence type="ECO:0000259" key="2">
    <source>
        <dbReference type="Pfam" id="PF13786"/>
    </source>
</evidence>
<keyword evidence="1" id="KW-0812">Transmembrane</keyword>
<comment type="caution">
    <text evidence="3">The sequence shown here is derived from an EMBL/GenBank/DDBJ whole genome shotgun (WGS) entry which is preliminary data.</text>
</comment>
<dbReference type="InterPro" id="IPR025436">
    <property type="entry name" value="DUF4179"/>
</dbReference>
<accession>A0A8J3I5Q8</accession>